<organism evidence="3 4">
    <name type="scientific">Desulfonatronospira thiodismutans ASO3-1</name>
    <dbReference type="NCBI Taxonomy" id="555779"/>
    <lineage>
        <taxon>Bacteria</taxon>
        <taxon>Pseudomonadati</taxon>
        <taxon>Thermodesulfobacteriota</taxon>
        <taxon>Desulfovibrionia</taxon>
        <taxon>Desulfovibrionales</taxon>
        <taxon>Desulfonatronovibrionaceae</taxon>
        <taxon>Desulfonatronospira</taxon>
    </lineage>
</organism>
<feature type="domain" description="Glycosyltransferase subfamily 4-like N-terminal" evidence="2">
    <location>
        <begin position="101"/>
        <end position="190"/>
    </location>
</feature>
<accession>D6SKU7</accession>
<sequence length="399" mass="45016">MKRILYLKAGNAVQEYKVLIDSGLNKAGGSESFLADFLKLVGDNPSLVISLHTVDNHDQKIVGKTLSIHSYSRLAWDWFVAGKRAGRFLRLIKNSCLIFIRVLRFKPDAVLCWSGSLPCWACFVGARLTKSKFIFSRHITFTTDDMSKLKRFMGVMDRLILNRADAVIAHGPFLLEESIKDGVPPERITMFDCVFDEKSVWYKKKLYPGSSIRTMLSTKRFNILYVGRIEAAKGIFDLLTAFTGIMEKHSRTMLYYVGDGNHLPALKKEISSRRMNSRAKCLGRIAHDRLPKLMNIGHCLVVPTRIEYPEGRCMAAMEGLIAGLPVVAPDFGPFPYLIKDRGNGLLFKPDSPKSLKDCLTRLLEDKDLYGQIRLGAAESGRKLLENRNGYFITLKKIIG</sequence>
<evidence type="ECO:0000259" key="2">
    <source>
        <dbReference type="Pfam" id="PF13439"/>
    </source>
</evidence>
<dbReference type="RefSeq" id="WP_008868440.1">
    <property type="nucleotide sequence ID" value="NZ_ACJN02000001.1"/>
</dbReference>
<dbReference type="GO" id="GO:0016757">
    <property type="term" value="F:glycosyltransferase activity"/>
    <property type="evidence" value="ECO:0007669"/>
    <property type="project" value="InterPro"/>
</dbReference>
<dbReference type="InterPro" id="IPR001296">
    <property type="entry name" value="Glyco_trans_1"/>
</dbReference>
<dbReference type="InterPro" id="IPR050194">
    <property type="entry name" value="Glycosyltransferase_grp1"/>
</dbReference>
<dbReference type="Gene3D" id="3.40.50.2000">
    <property type="entry name" value="Glycogen Phosphorylase B"/>
    <property type="match status" value="2"/>
</dbReference>
<proteinExistence type="predicted"/>
<dbReference type="PANTHER" id="PTHR45947">
    <property type="entry name" value="SULFOQUINOVOSYL TRANSFERASE SQD2"/>
    <property type="match status" value="1"/>
</dbReference>
<dbReference type="InterPro" id="IPR028098">
    <property type="entry name" value="Glyco_trans_4-like_N"/>
</dbReference>
<name>D6SKU7_9BACT</name>
<dbReference type="SUPFAM" id="SSF53756">
    <property type="entry name" value="UDP-Glycosyltransferase/glycogen phosphorylase"/>
    <property type="match status" value="1"/>
</dbReference>
<dbReference type="Proteomes" id="UP000005496">
    <property type="component" value="Unassembled WGS sequence"/>
</dbReference>
<dbReference type="eggNOG" id="COG0438">
    <property type="taxonomic scope" value="Bacteria"/>
</dbReference>
<keyword evidence="4" id="KW-1185">Reference proteome</keyword>
<dbReference type="CDD" id="cd03801">
    <property type="entry name" value="GT4_PimA-like"/>
    <property type="match status" value="1"/>
</dbReference>
<dbReference type="EMBL" id="ACJN02000001">
    <property type="protein sequence ID" value="EFI35308.1"/>
    <property type="molecule type" value="Genomic_DNA"/>
</dbReference>
<dbReference type="PANTHER" id="PTHR45947:SF3">
    <property type="entry name" value="SULFOQUINOVOSYL TRANSFERASE SQD2"/>
    <property type="match status" value="1"/>
</dbReference>
<evidence type="ECO:0000313" key="4">
    <source>
        <dbReference type="Proteomes" id="UP000005496"/>
    </source>
</evidence>
<dbReference type="AlphaFoldDB" id="D6SKU7"/>
<reference evidence="3" key="1">
    <citation type="submission" date="2010-05" db="EMBL/GenBank/DDBJ databases">
        <title>The draft genome of Desulfonatronospira thiodismutans ASO3-1.</title>
        <authorList>
            <consortium name="US DOE Joint Genome Institute (JGI-PGF)"/>
            <person name="Lucas S."/>
            <person name="Copeland A."/>
            <person name="Lapidus A."/>
            <person name="Cheng J.-F."/>
            <person name="Bruce D."/>
            <person name="Goodwin L."/>
            <person name="Pitluck S."/>
            <person name="Chertkov O."/>
            <person name="Brettin T."/>
            <person name="Detter J.C."/>
            <person name="Han C."/>
            <person name="Land M.L."/>
            <person name="Hauser L."/>
            <person name="Kyrpides N."/>
            <person name="Mikhailova N."/>
            <person name="Muyzer G."/>
            <person name="Woyke T."/>
        </authorList>
    </citation>
    <scope>NUCLEOTIDE SEQUENCE [LARGE SCALE GENOMIC DNA]</scope>
    <source>
        <strain evidence="3">ASO3-1</strain>
    </source>
</reference>
<protein>
    <submittedName>
        <fullName evidence="3">Glycosyl transferase group 1</fullName>
    </submittedName>
</protein>
<gene>
    <name evidence="3" type="ORF">Dthio_PD2723</name>
</gene>
<comment type="caution">
    <text evidence="3">The sequence shown here is derived from an EMBL/GenBank/DDBJ whole genome shotgun (WGS) entry which is preliminary data.</text>
</comment>
<feature type="domain" description="Glycosyl transferase family 1" evidence="1">
    <location>
        <begin position="218"/>
        <end position="372"/>
    </location>
</feature>
<keyword evidence="3" id="KW-0808">Transferase</keyword>
<dbReference type="Pfam" id="PF00534">
    <property type="entry name" value="Glycos_transf_1"/>
    <property type="match status" value="1"/>
</dbReference>
<dbReference type="Pfam" id="PF13439">
    <property type="entry name" value="Glyco_transf_4"/>
    <property type="match status" value="1"/>
</dbReference>
<evidence type="ECO:0000313" key="3">
    <source>
        <dbReference type="EMBL" id="EFI35308.1"/>
    </source>
</evidence>
<evidence type="ECO:0000259" key="1">
    <source>
        <dbReference type="Pfam" id="PF00534"/>
    </source>
</evidence>